<dbReference type="Gene3D" id="3.30.565.10">
    <property type="entry name" value="Histidine kinase-like ATPase, C-terminal domain"/>
    <property type="match status" value="1"/>
</dbReference>
<dbReference type="SUPFAM" id="SSF55874">
    <property type="entry name" value="ATPase domain of HSP90 chaperone/DNA topoisomerase II/histidine kinase"/>
    <property type="match status" value="1"/>
</dbReference>
<name>A0A5C7A0F3_9FLAO</name>
<dbReference type="OrthoDB" id="1931120at2"/>
<dbReference type="PANTHER" id="PTHR43065">
    <property type="entry name" value="SENSOR HISTIDINE KINASE"/>
    <property type="match status" value="1"/>
</dbReference>
<dbReference type="Gene3D" id="3.10.450.50">
    <property type="match status" value="1"/>
</dbReference>
<evidence type="ECO:0000256" key="2">
    <source>
        <dbReference type="ARBA" id="ARBA00012438"/>
    </source>
</evidence>
<protein>
    <recommendedName>
        <fullName evidence="2">histidine kinase</fullName>
        <ecNumber evidence="2">2.7.13.3</ecNumber>
    </recommendedName>
</protein>
<keyword evidence="6" id="KW-1185">Reference proteome</keyword>
<dbReference type="InterPro" id="IPR037401">
    <property type="entry name" value="SnoaL-like"/>
</dbReference>
<dbReference type="Gene3D" id="1.10.287.130">
    <property type="match status" value="1"/>
</dbReference>
<keyword evidence="3" id="KW-0597">Phosphoprotein</keyword>
<dbReference type="Pfam" id="PF02518">
    <property type="entry name" value="HATPase_c"/>
    <property type="match status" value="1"/>
</dbReference>
<dbReference type="Proteomes" id="UP000321367">
    <property type="component" value="Unassembled WGS sequence"/>
</dbReference>
<gene>
    <name evidence="5" type="ORF">ES724_02050</name>
</gene>
<proteinExistence type="predicted"/>
<evidence type="ECO:0000313" key="5">
    <source>
        <dbReference type="EMBL" id="TXD95830.1"/>
    </source>
</evidence>
<dbReference type="InterPro" id="IPR003594">
    <property type="entry name" value="HATPase_dom"/>
</dbReference>
<dbReference type="SMART" id="SM00387">
    <property type="entry name" value="HATPase_c"/>
    <property type="match status" value="1"/>
</dbReference>
<organism evidence="5 6">
    <name type="scientific">Gillisia hiemivivida</name>
    <dbReference type="NCBI Taxonomy" id="291190"/>
    <lineage>
        <taxon>Bacteria</taxon>
        <taxon>Pseudomonadati</taxon>
        <taxon>Bacteroidota</taxon>
        <taxon>Flavobacteriia</taxon>
        <taxon>Flavobacteriales</taxon>
        <taxon>Flavobacteriaceae</taxon>
        <taxon>Gillisia</taxon>
    </lineage>
</organism>
<dbReference type="PRINTS" id="PR00344">
    <property type="entry name" value="BCTRLSENSOR"/>
</dbReference>
<dbReference type="InterPro" id="IPR005467">
    <property type="entry name" value="His_kinase_dom"/>
</dbReference>
<dbReference type="InterPro" id="IPR004358">
    <property type="entry name" value="Sig_transdc_His_kin-like_C"/>
</dbReference>
<dbReference type="EC" id="2.7.13.3" evidence="2"/>
<dbReference type="PROSITE" id="PS50109">
    <property type="entry name" value="HIS_KIN"/>
    <property type="match status" value="1"/>
</dbReference>
<dbReference type="PANTHER" id="PTHR43065:SF42">
    <property type="entry name" value="TWO-COMPONENT SENSOR PPRA"/>
    <property type="match status" value="1"/>
</dbReference>
<dbReference type="RefSeq" id="WP_146928858.1">
    <property type="nucleotide sequence ID" value="NZ_CBCSHZ010000003.1"/>
</dbReference>
<dbReference type="InterPro" id="IPR036097">
    <property type="entry name" value="HisK_dim/P_sf"/>
</dbReference>
<accession>A0A5C7A0F3</accession>
<comment type="caution">
    <text evidence="5">The sequence shown here is derived from an EMBL/GenBank/DDBJ whole genome shotgun (WGS) entry which is preliminary data.</text>
</comment>
<evidence type="ECO:0000259" key="4">
    <source>
        <dbReference type="PROSITE" id="PS50109"/>
    </source>
</evidence>
<dbReference type="InterPro" id="IPR032710">
    <property type="entry name" value="NTF2-like_dom_sf"/>
</dbReference>
<feature type="domain" description="Histidine kinase" evidence="4">
    <location>
        <begin position="1695"/>
        <end position="1934"/>
    </location>
</feature>
<sequence>MKLTKKIETEVLKVYDTWLHSYLNGDVETYDFYFDDDYHFIGSTKNEEFLNRKGTTNFFKATANQLAGKTQLRNETKIIEKFEELVFITHLFDAWFLNGADWSYYGRFRFTNALKNNKEGWRFIYQHFSTTDSKAQEGETIGFDQISAENLQLRQAVKRRTTELEQKNRELEVETALERVRAVAMSMYTSKGITNSVNAVFKELEKLGLDTIRCGIGIFDDETNKVNVWTASSDESEKIANLSGDENLEGHPLLELIYDHWLLQKDLSYILKDKDLIDYYKKTSKSNFPVEAPDLNKNIETQYYHCTMFPAGGLFAFRETGFSEEVKYLMKRFSEVFHLSFIRHQDLKKAEIQVRETNIELALERVRARTMSMQRSDELTDTSMLLFQQIEELGINSFACGFNIWDDDKKAATAWMASKDRLQPPFKTNSSEDVYVLFHEAEKRGESLFILEQKGKELEEHYKYLVTIPEVKKLSEAGLSFPTFQIIHCAYFSKGYLMFITLEPVPDAHDIFKRFARVFEQTYTRFLDLQKVEAQAREAKIEAALERVRAKGMEMRNTFELQEVVNTLAQQFHSMKMDITGVFIAIANQEIDKEFTFWGSSGVAETYLKKATIPFLDRPIYTVLAKAIKTNKGFFTEEYTREEKIEFFKHMFKHPPFNSSTSEWKEQVLTREGDYTRSVFVSHYTTIFVVNHNGRKLSDSDNEILKRFGKIFEQSYIRFLDLQKAEAQAREAHIETALEKVRSRSMGMQESEELKEVIQVVYDQFVTLNIYIEHTGFILDYKEREDMHIWLADLHEVPTEVSFPYFDTAHWNSFIEAKEKGMDFFVNHLTFEEKNKFYNQLFKLIPGVPKETINYYLSCPGLAISTVLLDNIGLYIENFKGIPYTDEENSILMRFGKVFQQTYTRFLDLQKAEEQAREAQIEVALERVRAKAMAMHSSKDISGATVVVFNELGKLGIDFERCGIAIFNDTPVIEVWSTPLLHNSTEVVDIVAGNLNTDIHPLLKGSYKAWSGKKKYYSYELKGKELKKYYALLEKAPDYRFPKIENYPETQIINSFYFNEGAIFIYRRQALSEETKQILYRFTSVFSLTYRRYLDIIRAEAQAREAEIELALERVRARTMAMQHSDELQEASFLLDQQVRGLGIKTWGCAFNIYGEKESTEWFGNEAGVLPKYKVPRTGIFKEYYQKGQKGESLIIKEFSGEACVAHYEYMSSLPIIGDVLKKLKETNNGFPTYQIDHIVYFKYGYLLFITREPAPDAHDIFKRFAKVFEQTYTRFLDLQKAEAQTRESQIEAALERVRSRTLAMQSSGELAETAVVVFKQLIDLGIEPNRLYIGIVKEDNGLIEMWATDEDATEIGSKVDFDITKNKSISKIFDGWKKQQKSLNLTMEGKELQTYLKYIYEELGIIVQKGLSQKKRFQTIAYFSKGFIGIAAPEEQPESTTDLLERFASVFNLTYTRFNDLQISEAQIREAKIEIALERVRSRTMGMQKSDELAETSAVLFQQIKEIATETWSCGFCIWQENDEVELWMGADSGGLLPPMLIPYKKEPTHKDIYEASLRKEPAYNKVWNGKELKEHYAFLRTIPSVAKAIKIMKDSGLTLPDQQCYYVGFFKHGYLLLITKEPNDDLIELSTRFTKVFDLTYTRFLDLQLKEKQSIELLAEKKRLEVTLTDLQATQKQLIQSEKMASLGELTAGIAHEIQNPLNFVNNFSEVSQELIDELKEELELGHMDGVKDILNDVIHNLQKIAHHGKRADGIVKGMLQHSRKSSAVKEATDINTLCDEFLRLSYHGLRAKDKSFNATLVTDFDENLPKVNIFPQELGRVILNLLTNAFYAVNEKKQLNITGYNPKVSIGTKDNNGSVEIKVSDNGNGIPKHVLEKIYQPFFTTKPTGQGTGLGLSMSYDIITKGHGGSLKVLTENGKGTEFIIELPLKQTVKMY</sequence>
<dbReference type="CDD" id="cd00082">
    <property type="entry name" value="HisKA"/>
    <property type="match status" value="1"/>
</dbReference>
<reference evidence="5 6" key="1">
    <citation type="submission" date="2019-08" db="EMBL/GenBank/DDBJ databases">
        <title>Genome sequence of Gillisia hiemivivida IC154 (type strain).</title>
        <authorList>
            <person name="Bowman J.P."/>
        </authorList>
    </citation>
    <scope>NUCLEOTIDE SEQUENCE [LARGE SCALE GENOMIC DNA]</scope>
    <source>
        <strain evidence="5 6">IC154</strain>
    </source>
</reference>
<dbReference type="SUPFAM" id="SSF54427">
    <property type="entry name" value="NTF2-like"/>
    <property type="match status" value="1"/>
</dbReference>
<evidence type="ECO:0000313" key="6">
    <source>
        <dbReference type="Proteomes" id="UP000321367"/>
    </source>
</evidence>
<dbReference type="Pfam" id="PF13474">
    <property type="entry name" value="SnoaL_3"/>
    <property type="match status" value="1"/>
</dbReference>
<evidence type="ECO:0000256" key="3">
    <source>
        <dbReference type="ARBA" id="ARBA00022553"/>
    </source>
</evidence>
<dbReference type="InterPro" id="IPR036890">
    <property type="entry name" value="HATPase_C_sf"/>
</dbReference>
<dbReference type="GO" id="GO:0000155">
    <property type="term" value="F:phosphorelay sensor kinase activity"/>
    <property type="evidence" value="ECO:0007669"/>
    <property type="project" value="InterPro"/>
</dbReference>
<dbReference type="SUPFAM" id="SSF47384">
    <property type="entry name" value="Homodimeric domain of signal transducing histidine kinase"/>
    <property type="match status" value="1"/>
</dbReference>
<dbReference type="InterPro" id="IPR003661">
    <property type="entry name" value="HisK_dim/P_dom"/>
</dbReference>
<dbReference type="EMBL" id="VORY01000001">
    <property type="protein sequence ID" value="TXD95830.1"/>
    <property type="molecule type" value="Genomic_DNA"/>
</dbReference>
<comment type="catalytic activity">
    <reaction evidence="1">
        <text>ATP + protein L-histidine = ADP + protein N-phospho-L-histidine.</text>
        <dbReference type="EC" id="2.7.13.3"/>
    </reaction>
</comment>
<evidence type="ECO:0000256" key="1">
    <source>
        <dbReference type="ARBA" id="ARBA00000085"/>
    </source>
</evidence>